<dbReference type="GO" id="GO:0005737">
    <property type="term" value="C:cytoplasm"/>
    <property type="evidence" value="ECO:0007669"/>
    <property type="project" value="UniProtKB-SubCell"/>
</dbReference>
<proteinExistence type="inferred from homology"/>
<evidence type="ECO:0000313" key="10">
    <source>
        <dbReference type="Proteomes" id="UP000322244"/>
    </source>
</evidence>
<dbReference type="PANTHER" id="PTHR33602">
    <property type="entry name" value="REGULATORY PROTEIN RECX FAMILY PROTEIN"/>
    <property type="match status" value="1"/>
</dbReference>
<evidence type="ECO:0000256" key="3">
    <source>
        <dbReference type="ARBA" id="ARBA00018111"/>
    </source>
</evidence>
<dbReference type="RefSeq" id="WP_149429681.1">
    <property type="nucleotide sequence ID" value="NZ_VLNY01000003.1"/>
</dbReference>
<evidence type="ECO:0000256" key="2">
    <source>
        <dbReference type="ARBA" id="ARBA00009695"/>
    </source>
</evidence>
<comment type="similarity">
    <text evidence="2 5">Belongs to the RecX family.</text>
</comment>
<dbReference type="InterPro" id="IPR003783">
    <property type="entry name" value="Regulatory_RecX"/>
</dbReference>
<reference evidence="9 10" key="1">
    <citation type="submission" date="2019-07" db="EMBL/GenBank/DDBJ databases">
        <title>Rhodococcus cavernicolus sp. nov., isolated from a cave.</title>
        <authorList>
            <person name="Lee S.D."/>
        </authorList>
    </citation>
    <scope>NUCLEOTIDE SEQUENCE [LARGE SCALE GENOMIC DNA]</scope>
    <source>
        <strain evidence="9 10">C1-24</strain>
    </source>
</reference>
<gene>
    <name evidence="5 9" type="primary">recX</name>
    <name evidence="9" type="ORF">FOY51_07940</name>
</gene>
<evidence type="ECO:0000259" key="7">
    <source>
        <dbReference type="Pfam" id="PF02631"/>
    </source>
</evidence>
<dbReference type="InterPro" id="IPR053926">
    <property type="entry name" value="RecX_HTH_1st"/>
</dbReference>
<sequence>MARRDARDNTARDKPSGGSETQAKDVCLRLLSDRARSRSELEQSLAKKGYTADIAESALDRLAQVGLIDDAAFAEQWVHSRHTFSGKGRQALALELRRKGVGKEEAAGALEQISADDERERAAELVRKKLRTLSVPDDTGERDKTVRKLVGMLARRGYGQGMAFDVVKTALAQIGSATDDLVDE</sequence>
<keyword evidence="10" id="KW-1185">Reference proteome</keyword>
<protein>
    <recommendedName>
        <fullName evidence="3 5">Regulatory protein RecX</fullName>
    </recommendedName>
</protein>
<evidence type="ECO:0000256" key="5">
    <source>
        <dbReference type="HAMAP-Rule" id="MF_01114"/>
    </source>
</evidence>
<feature type="compositionally biased region" description="Basic and acidic residues" evidence="6">
    <location>
        <begin position="1"/>
        <end position="15"/>
    </location>
</feature>
<dbReference type="OrthoDB" id="5244465at2"/>
<dbReference type="InterPro" id="IPR036388">
    <property type="entry name" value="WH-like_DNA-bd_sf"/>
</dbReference>
<accession>A0A5A7SF67</accession>
<dbReference type="Proteomes" id="UP000322244">
    <property type="component" value="Unassembled WGS sequence"/>
</dbReference>
<feature type="domain" description="RecX second three-helical" evidence="7">
    <location>
        <begin position="69"/>
        <end position="110"/>
    </location>
</feature>
<dbReference type="Gene3D" id="1.10.10.10">
    <property type="entry name" value="Winged helix-like DNA-binding domain superfamily/Winged helix DNA-binding domain"/>
    <property type="match status" value="2"/>
</dbReference>
<dbReference type="InterPro" id="IPR053924">
    <property type="entry name" value="RecX_HTH_2nd"/>
</dbReference>
<feature type="domain" description="RecX first three-helical" evidence="8">
    <location>
        <begin position="23"/>
        <end position="62"/>
    </location>
</feature>
<keyword evidence="4 5" id="KW-0963">Cytoplasm</keyword>
<dbReference type="Pfam" id="PF02631">
    <property type="entry name" value="RecX_HTH2"/>
    <property type="match status" value="1"/>
</dbReference>
<comment type="caution">
    <text evidence="9">The sequence shown here is derived from an EMBL/GenBank/DDBJ whole genome shotgun (WGS) entry which is preliminary data.</text>
</comment>
<dbReference type="Pfam" id="PF21982">
    <property type="entry name" value="RecX_HTH1"/>
    <property type="match status" value="1"/>
</dbReference>
<dbReference type="NCBIfam" id="NF001064">
    <property type="entry name" value="PRK00117.5-4"/>
    <property type="match status" value="1"/>
</dbReference>
<dbReference type="EMBL" id="VLNY01000003">
    <property type="protein sequence ID" value="KAA0023337.1"/>
    <property type="molecule type" value="Genomic_DNA"/>
</dbReference>
<evidence type="ECO:0000313" key="9">
    <source>
        <dbReference type="EMBL" id="KAA0023337.1"/>
    </source>
</evidence>
<dbReference type="HAMAP" id="MF_01114">
    <property type="entry name" value="RecX"/>
    <property type="match status" value="1"/>
</dbReference>
<evidence type="ECO:0000259" key="8">
    <source>
        <dbReference type="Pfam" id="PF21982"/>
    </source>
</evidence>
<evidence type="ECO:0000256" key="6">
    <source>
        <dbReference type="SAM" id="MobiDB-lite"/>
    </source>
</evidence>
<dbReference type="PANTHER" id="PTHR33602:SF1">
    <property type="entry name" value="REGULATORY PROTEIN RECX FAMILY PROTEIN"/>
    <property type="match status" value="1"/>
</dbReference>
<dbReference type="GO" id="GO:0006282">
    <property type="term" value="P:regulation of DNA repair"/>
    <property type="evidence" value="ECO:0007669"/>
    <property type="project" value="UniProtKB-UniRule"/>
</dbReference>
<comment type="function">
    <text evidence="5">Modulates RecA activity.</text>
</comment>
<name>A0A5A7SF67_9NOCA</name>
<evidence type="ECO:0000256" key="4">
    <source>
        <dbReference type="ARBA" id="ARBA00022490"/>
    </source>
</evidence>
<feature type="region of interest" description="Disordered" evidence="6">
    <location>
        <begin position="1"/>
        <end position="25"/>
    </location>
</feature>
<dbReference type="AlphaFoldDB" id="A0A5A7SF67"/>
<comment type="subcellular location">
    <subcellularLocation>
        <location evidence="1 5">Cytoplasm</location>
    </subcellularLocation>
</comment>
<organism evidence="9 10">
    <name type="scientific">Antrihabitans cavernicola</name>
    <dbReference type="NCBI Taxonomy" id="2495913"/>
    <lineage>
        <taxon>Bacteria</taxon>
        <taxon>Bacillati</taxon>
        <taxon>Actinomycetota</taxon>
        <taxon>Actinomycetes</taxon>
        <taxon>Mycobacteriales</taxon>
        <taxon>Nocardiaceae</taxon>
        <taxon>Antrihabitans</taxon>
    </lineage>
</organism>
<evidence type="ECO:0000256" key="1">
    <source>
        <dbReference type="ARBA" id="ARBA00004496"/>
    </source>
</evidence>